<dbReference type="AlphaFoldDB" id="A0A2D0N8Z6"/>
<evidence type="ECO:0000259" key="1">
    <source>
        <dbReference type="Pfam" id="PF18962"/>
    </source>
</evidence>
<proteinExistence type="predicted"/>
<organism evidence="2 3">
    <name type="scientific">Flavilitoribacter nigricans (strain ATCC 23147 / DSM 23189 / NBRC 102662 / NCIMB 1420 / SS-2)</name>
    <name type="common">Lewinella nigricans</name>
    <dbReference type="NCBI Taxonomy" id="1122177"/>
    <lineage>
        <taxon>Bacteria</taxon>
        <taxon>Pseudomonadati</taxon>
        <taxon>Bacteroidota</taxon>
        <taxon>Saprospiria</taxon>
        <taxon>Saprospirales</taxon>
        <taxon>Lewinellaceae</taxon>
        <taxon>Flavilitoribacter</taxon>
    </lineage>
</organism>
<gene>
    <name evidence="2" type="ORF">CRP01_18170</name>
</gene>
<dbReference type="Pfam" id="PF18962">
    <property type="entry name" value="Por_Secre_tail"/>
    <property type="match status" value="1"/>
</dbReference>
<dbReference type="InterPro" id="IPR026444">
    <property type="entry name" value="Secre_tail"/>
</dbReference>
<dbReference type="NCBIfam" id="NF045639">
    <property type="entry name" value="GCX_COOH"/>
    <property type="match status" value="1"/>
</dbReference>
<protein>
    <recommendedName>
        <fullName evidence="1">Secretion system C-terminal sorting domain-containing protein</fullName>
    </recommendedName>
</protein>
<keyword evidence="3" id="KW-1185">Reference proteome</keyword>
<dbReference type="InterPro" id="IPR055015">
    <property type="entry name" value="GCX_COOH"/>
</dbReference>
<sequence length="893" mass="98230">MNKYFQSKPLNAPLMRMKNYFILLLTVIGLQITVQRGHAQNELATSNWAYSNHASFGTLPNVRVTNSAGTVCDNNNPLIYNHYTITGTQPVPGGVSWNNEPVISNAAINTPQLNRFKATRGVPTTLTIDLWVGRFPDQPNIPTTMNNYINNNVEARVGTLGGPQFYDETLIASKTLLEETAYWRKYRCVLNVVFQRGAPTAYIMLTVPIYNYTIYDQNTRYEEFIIPFTVEGATVDVGVEIPSLGTIKEPQIPYLVLHAPPGANSFSEFTETTTNCREFETSAIQDASNSGKLGIKMGGKGSVGLIINLDYEFYVKFNAGFSAGEMEMTTTSERTCVTVSQGLSTAAATEFVGGGDVFVGYGTDLEVGIYERYLIDPNTCTVAMDTGLIYAPVGEPRKFVKSTKTIQQEIEVLAAQVADESRTVAQRNNDQNQIDVWNQVLAMNQANINASDNELLEPTTEYDLVSPVQKEITVSTINTTEITYEHYSSTTLGIETLAEIGGSGISGGYEFKSSKRFGQTQNQSGETVSTMRYTLHDDDRGDQFNIRVVRDPAYGTPIFKLEAGSKTSCPYQGGDQRDQPDLNTFYQGQNRKNLTVSNIPDGSSVQIPLNICNNSNEARTYYLQLNSATNVNGAKFEVNGVELNTNDDGFPYTVPAGACFNNGGTLPQLFVSQNNNNGLVYENIELLLNTGPDCDGEIEDVINLSLYFGNAGAQCEDTDLTLTQTYTNLQLKRAANTIQATNIIELGADVTYTAGQSITLQAGFHAKANSTFTARIEDCQLVSSSVAPLPEEVVELAAVPDLRIDHKDTDLQVFPNPFNDRFTVTFDLEQEAEAEIRLISVDGKVRQQLLAPQSQVAGAHQMEWDGPNLPPGIYIIQLRLGSEILSRKLVKMR</sequence>
<dbReference type="EMBL" id="PDUD01000023">
    <property type="protein sequence ID" value="PHN04957.1"/>
    <property type="molecule type" value="Genomic_DNA"/>
</dbReference>
<name>A0A2D0N8Z6_FLAN2</name>
<dbReference type="Proteomes" id="UP000223913">
    <property type="component" value="Unassembled WGS sequence"/>
</dbReference>
<evidence type="ECO:0000313" key="2">
    <source>
        <dbReference type="EMBL" id="PHN04957.1"/>
    </source>
</evidence>
<evidence type="ECO:0000313" key="3">
    <source>
        <dbReference type="Proteomes" id="UP000223913"/>
    </source>
</evidence>
<dbReference type="NCBIfam" id="TIGR04183">
    <property type="entry name" value="Por_Secre_tail"/>
    <property type="match status" value="1"/>
</dbReference>
<dbReference type="OrthoDB" id="945441at2"/>
<accession>A0A2D0N8Z6</accession>
<feature type="domain" description="Secretion system C-terminal sorting" evidence="1">
    <location>
        <begin position="813"/>
        <end position="890"/>
    </location>
</feature>
<reference evidence="2 3" key="1">
    <citation type="submission" date="2017-10" db="EMBL/GenBank/DDBJ databases">
        <title>The draft genome sequence of Lewinella nigricans NBRC 102662.</title>
        <authorList>
            <person name="Wang K."/>
        </authorList>
    </citation>
    <scope>NUCLEOTIDE SEQUENCE [LARGE SCALE GENOMIC DNA]</scope>
    <source>
        <strain evidence="2 3">NBRC 102662</strain>
    </source>
</reference>
<comment type="caution">
    <text evidence="2">The sequence shown here is derived from an EMBL/GenBank/DDBJ whole genome shotgun (WGS) entry which is preliminary data.</text>
</comment>